<name>A0A7X3FFB2_9BACL</name>
<evidence type="ECO:0000256" key="2">
    <source>
        <dbReference type="ARBA" id="ARBA00022801"/>
    </source>
</evidence>
<keyword evidence="1" id="KW-0540">Nuclease</keyword>
<feature type="domain" description="Exonuclease" evidence="4">
    <location>
        <begin position="59"/>
        <end position="227"/>
    </location>
</feature>
<organism evidence="5 6">
    <name type="scientific">Paenibacillus lutrae</name>
    <dbReference type="NCBI Taxonomy" id="2078573"/>
    <lineage>
        <taxon>Bacteria</taxon>
        <taxon>Bacillati</taxon>
        <taxon>Bacillota</taxon>
        <taxon>Bacilli</taxon>
        <taxon>Bacillales</taxon>
        <taxon>Paenibacillaceae</taxon>
        <taxon>Paenibacillus</taxon>
    </lineage>
</organism>
<dbReference type="PANTHER" id="PTHR30231">
    <property type="entry name" value="DNA POLYMERASE III SUBUNIT EPSILON"/>
    <property type="match status" value="1"/>
</dbReference>
<dbReference type="GO" id="GO:0003677">
    <property type="term" value="F:DNA binding"/>
    <property type="evidence" value="ECO:0007669"/>
    <property type="project" value="InterPro"/>
</dbReference>
<comment type="caution">
    <text evidence="5">The sequence shown here is derived from an EMBL/GenBank/DDBJ whole genome shotgun (WGS) entry which is preliminary data.</text>
</comment>
<dbReference type="NCBIfam" id="TIGR00573">
    <property type="entry name" value="dnaq"/>
    <property type="match status" value="1"/>
</dbReference>
<dbReference type="InterPro" id="IPR036397">
    <property type="entry name" value="RNaseH_sf"/>
</dbReference>
<dbReference type="GO" id="GO:0008408">
    <property type="term" value="F:3'-5' exonuclease activity"/>
    <property type="evidence" value="ECO:0007669"/>
    <property type="project" value="TreeGrafter"/>
</dbReference>
<dbReference type="InterPro" id="IPR013520">
    <property type="entry name" value="Ribonucl_H"/>
</dbReference>
<dbReference type="GO" id="GO:0045004">
    <property type="term" value="P:DNA replication proofreading"/>
    <property type="evidence" value="ECO:0007669"/>
    <property type="project" value="TreeGrafter"/>
</dbReference>
<dbReference type="InterPro" id="IPR012337">
    <property type="entry name" value="RNaseH-like_sf"/>
</dbReference>
<dbReference type="SUPFAM" id="SSF53098">
    <property type="entry name" value="Ribonuclease H-like"/>
    <property type="match status" value="1"/>
</dbReference>
<evidence type="ECO:0000313" key="6">
    <source>
        <dbReference type="Proteomes" id="UP000490800"/>
    </source>
</evidence>
<gene>
    <name evidence="5" type="ORF">EDM21_03115</name>
</gene>
<dbReference type="Gene3D" id="3.30.420.10">
    <property type="entry name" value="Ribonuclease H-like superfamily/Ribonuclease H"/>
    <property type="match status" value="1"/>
</dbReference>
<dbReference type="InterPro" id="IPR006054">
    <property type="entry name" value="DnaQ"/>
</dbReference>
<proteinExistence type="predicted"/>
<keyword evidence="6" id="KW-1185">Reference proteome</keyword>
<dbReference type="PANTHER" id="PTHR30231:SF41">
    <property type="entry name" value="DNA POLYMERASE III SUBUNIT EPSILON"/>
    <property type="match status" value="1"/>
</dbReference>
<protein>
    <submittedName>
        <fullName evidence="5">3'-5' exonuclease</fullName>
    </submittedName>
</protein>
<dbReference type="CDD" id="cd06127">
    <property type="entry name" value="DEDDh"/>
    <property type="match status" value="1"/>
</dbReference>
<evidence type="ECO:0000256" key="3">
    <source>
        <dbReference type="ARBA" id="ARBA00022839"/>
    </source>
</evidence>
<evidence type="ECO:0000256" key="1">
    <source>
        <dbReference type="ARBA" id="ARBA00022722"/>
    </source>
</evidence>
<dbReference type="Pfam" id="PF00929">
    <property type="entry name" value="RNase_T"/>
    <property type="match status" value="1"/>
</dbReference>
<evidence type="ECO:0000259" key="4">
    <source>
        <dbReference type="SMART" id="SM00479"/>
    </source>
</evidence>
<reference evidence="5 6" key="1">
    <citation type="journal article" date="2019" name="Microorganisms">
        <title>Paenibacillus lutrae sp. nov., A Chitinolytic Species Isolated from A River Otter in Castril Natural Park, Granada, Spain.</title>
        <authorList>
            <person name="Rodriguez M."/>
            <person name="Reina J.C."/>
            <person name="Bejar V."/>
            <person name="Llamas I."/>
        </authorList>
    </citation>
    <scope>NUCLEOTIDE SEQUENCE [LARGE SCALE GENOMIC DNA]</scope>
    <source>
        <strain evidence="5 6">N10</strain>
    </source>
</reference>
<keyword evidence="3 5" id="KW-0269">Exonuclease</keyword>
<dbReference type="FunFam" id="3.30.420.10:FF:000045">
    <property type="entry name" value="3'-5' exonuclease DinG"/>
    <property type="match status" value="1"/>
</dbReference>
<dbReference type="SMART" id="SM00479">
    <property type="entry name" value="EXOIII"/>
    <property type="match status" value="1"/>
</dbReference>
<dbReference type="GO" id="GO:0005829">
    <property type="term" value="C:cytosol"/>
    <property type="evidence" value="ECO:0007669"/>
    <property type="project" value="TreeGrafter"/>
</dbReference>
<dbReference type="GO" id="GO:0003887">
    <property type="term" value="F:DNA-directed DNA polymerase activity"/>
    <property type="evidence" value="ECO:0007669"/>
    <property type="project" value="InterPro"/>
</dbReference>
<accession>A0A7X3FFB2</accession>
<dbReference type="AlphaFoldDB" id="A0A7X3FFB2"/>
<sequence>MKEMRPDVGMWRLYKMGGITPAVTSMFNPRNAQQMAFIRQLLKDQRKHSLLDTSVHNLPLVVFDLETTGFTSSGGDEILSFGAVSMTGAEIEGKSYYSLVNPNRGIPEHIEKLTGITAAEADQAPDLIVVLREFFEFVGTRVLLAHGSAHDKAFLNAALWKTSKTSLTHRVIDSMMVAKWLIPGNREYSLDALLKKYDIPVLRRHHALDDAKMTAVLWQKLLGEIREMDVDTLGDLYNLLSKT</sequence>
<evidence type="ECO:0000313" key="5">
    <source>
        <dbReference type="EMBL" id="MVO98532.1"/>
    </source>
</evidence>
<dbReference type="EMBL" id="RHLK01000002">
    <property type="protein sequence ID" value="MVO98532.1"/>
    <property type="molecule type" value="Genomic_DNA"/>
</dbReference>
<dbReference type="Proteomes" id="UP000490800">
    <property type="component" value="Unassembled WGS sequence"/>
</dbReference>
<dbReference type="NCBIfam" id="NF005836">
    <property type="entry name" value="PRK07740.1"/>
    <property type="match status" value="1"/>
</dbReference>
<dbReference type="RefSeq" id="WP_157332841.1">
    <property type="nucleotide sequence ID" value="NZ_RHLK01000002.1"/>
</dbReference>
<keyword evidence="2" id="KW-0378">Hydrolase</keyword>
<dbReference type="OrthoDB" id="9804290at2"/>